<dbReference type="Proteomes" id="UP000011511">
    <property type="component" value="Unassembled WGS sequence"/>
</dbReference>
<dbReference type="AlphaFoldDB" id="L9ZF19"/>
<feature type="region of interest" description="Disordered" evidence="1">
    <location>
        <begin position="49"/>
        <end position="207"/>
    </location>
</feature>
<name>L9ZF19_NATA2</name>
<dbReference type="PATRIC" id="fig|1227494.3.peg.2744"/>
<feature type="compositionally biased region" description="Low complexity" evidence="1">
    <location>
        <begin position="173"/>
        <end position="207"/>
    </location>
</feature>
<dbReference type="eggNOG" id="arCOG07780">
    <property type="taxonomic scope" value="Archaea"/>
</dbReference>
<dbReference type="RefSeq" id="WP_007109991.1">
    <property type="nucleotide sequence ID" value="NZ_AOIK01000033.1"/>
</dbReference>
<feature type="compositionally biased region" description="Basic and acidic residues" evidence="1">
    <location>
        <begin position="108"/>
        <end position="117"/>
    </location>
</feature>
<evidence type="ECO:0000313" key="3">
    <source>
        <dbReference type="Proteomes" id="UP000011511"/>
    </source>
</evidence>
<feature type="compositionally biased region" description="Basic and acidic residues" evidence="1">
    <location>
        <begin position="57"/>
        <end position="72"/>
    </location>
</feature>
<reference evidence="2 3" key="1">
    <citation type="journal article" date="2014" name="PLoS Genet.">
        <title>Phylogenetically driven sequencing of extremely halophilic archaea reveals strategies for static and dynamic osmo-response.</title>
        <authorList>
            <person name="Becker E.A."/>
            <person name="Seitzer P.M."/>
            <person name="Tritt A."/>
            <person name="Larsen D."/>
            <person name="Krusor M."/>
            <person name="Yao A.I."/>
            <person name="Wu D."/>
            <person name="Madern D."/>
            <person name="Eisen J.A."/>
            <person name="Darling A.E."/>
            <person name="Facciotti M.T."/>
        </authorList>
    </citation>
    <scope>NUCLEOTIDE SEQUENCE [LARGE SCALE GENOMIC DNA]</scope>
    <source>
        <strain evidence="2 3">JCM 12890</strain>
    </source>
</reference>
<evidence type="ECO:0000256" key="1">
    <source>
        <dbReference type="SAM" id="MobiDB-lite"/>
    </source>
</evidence>
<protein>
    <submittedName>
        <fullName evidence="2">Uncharacterized protein</fullName>
    </submittedName>
</protein>
<accession>L9ZF19</accession>
<dbReference type="EMBL" id="AOIK01000033">
    <property type="protein sequence ID" value="ELY85020.1"/>
    <property type="molecule type" value="Genomic_DNA"/>
</dbReference>
<keyword evidence="3" id="KW-1185">Reference proteome</keyword>
<proteinExistence type="predicted"/>
<gene>
    <name evidence="2" type="ORF">C485_13665</name>
</gene>
<sequence length="265" mass="28263">MRELRSCDFCGAEAIGAFEIVPPELEPTETEQRRVVPCRDCKDRLETLLEPLLARAGVERGPDTTDRDRDGIPTDASDGAEDVVASADRSTEKRRRTTSPNATVSDASAERDERTSPRDGAGAEGDPDLDSGSQSGAPAESVLEDGITFERTERAAGDGSIESAETESKKTETGTAAAADSTDQAAADESPPDEAAATDAPTGPPTAYSKVVRLLRNREFPMDRSAVEELAAGAYDLERPEAAAIVDYAVAEDEFVEKRGKLRRS</sequence>
<comment type="caution">
    <text evidence="2">The sequence shown here is derived from an EMBL/GenBank/DDBJ whole genome shotgun (WGS) entry which is preliminary data.</text>
</comment>
<organism evidence="2 3">
    <name type="scientific">Natrinema altunense (strain JCM 12890 / CGMCC 1.3731 / AJ2)</name>
    <dbReference type="NCBI Taxonomy" id="1227494"/>
    <lineage>
        <taxon>Archaea</taxon>
        <taxon>Methanobacteriati</taxon>
        <taxon>Methanobacteriota</taxon>
        <taxon>Stenosarchaea group</taxon>
        <taxon>Halobacteria</taxon>
        <taxon>Halobacteriales</taxon>
        <taxon>Natrialbaceae</taxon>
        <taxon>Natrinema</taxon>
    </lineage>
</organism>
<evidence type="ECO:0000313" key="2">
    <source>
        <dbReference type="EMBL" id="ELY85020.1"/>
    </source>
</evidence>